<proteinExistence type="predicted"/>
<evidence type="ECO:0000313" key="3">
    <source>
        <dbReference type="Proteomes" id="UP000299102"/>
    </source>
</evidence>
<comment type="caution">
    <text evidence="2">The sequence shown here is derived from an EMBL/GenBank/DDBJ whole genome shotgun (WGS) entry which is preliminary data.</text>
</comment>
<dbReference type="EMBL" id="BGZK01002162">
    <property type="protein sequence ID" value="GBP91344.1"/>
    <property type="molecule type" value="Genomic_DNA"/>
</dbReference>
<gene>
    <name evidence="2" type="ORF">EVAR_59545_1</name>
</gene>
<reference evidence="2 3" key="1">
    <citation type="journal article" date="2019" name="Commun. Biol.">
        <title>The bagworm genome reveals a unique fibroin gene that provides high tensile strength.</title>
        <authorList>
            <person name="Kono N."/>
            <person name="Nakamura H."/>
            <person name="Ohtoshi R."/>
            <person name="Tomita M."/>
            <person name="Numata K."/>
            <person name="Arakawa K."/>
        </authorList>
    </citation>
    <scope>NUCLEOTIDE SEQUENCE [LARGE SCALE GENOMIC DNA]</scope>
</reference>
<dbReference type="Proteomes" id="UP000299102">
    <property type="component" value="Unassembled WGS sequence"/>
</dbReference>
<feature type="compositionally biased region" description="Pro residues" evidence="1">
    <location>
        <begin position="42"/>
        <end position="60"/>
    </location>
</feature>
<evidence type="ECO:0000256" key="1">
    <source>
        <dbReference type="SAM" id="MobiDB-lite"/>
    </source>
</evidence>
<protein>
    <submittedName>
        <fullName evidence="2">Uncharacterized protein</fullName>
    </submittedName>
</protein>
<evidence type="ECO:0000313" key="2">
    <source>
        <dbReference type="EMBL" id="GBP91344.1"/>
    </source>
</evidence>
<dbReference type="AlphaFoldDB" id="A0A4C1ZW83"/>
<feature type="region of interest" description="Disordered" evidence="1">
    <location>
        <begin position="36"/>
        <end position="88"/>
    </location>
</feature>
<sequence length="107" mass="12040">MVYYEVPASGIARNFRSLITNVPIVCHWAALIITTHTSPNQSTPPPPPPATHTPIPPPPVSERKQRKTSKECKPPVARTRYETNQPENKQAKGTIFGLFFLYIVRTF</sequence>
<keyword evidence="3" id="KW-1185">Reference proteome</keyword>
<accession>A0A4C1ZW83</accession>
<name>A0A4C1ZW83_EUMVA</name>
<organism evidence="2 3">
    <name type="scientific">Eumeta variegata</name>
    <name type="common">Bagworm moth</name>
    <name type="synonym">Eumeta japonica</name>
    <dbReference type="NCBI Taxonomy" id="151549"/>
    <lineage>
        <taxon>Eukaryota</taxon>
        <taxon>Metazoa</taxon>
        <taxon>Ecdysozoa</taxon>
        <taxon>Arthropoda</taxon>
        <taxon>Hexapoda</taxon>
        <taxon>Insecta</taxon>
        <taxon>Pterygota</taxon>
        <taxon>Neoptera</taxon>
        <taxon>Endopterygota</taxon>
        <taxon>Lepidoptera</taxon>
        <taxon>Glossata</taxon>
        <taxon>Ditrysia</taxon>
        <taxon>Tineoidea</taxon>
        <taxon>Psychidae</taxon>
        <taxon>Oiketicinae</taxon>
        <taxon>Eumeta</taxon>
    </lineage>
</organism>